<keyword evidence="5" id="KW-1015">Disulfide bond</keyword>
<comment type="similarity">
    <text evidence="2">Belongs to the thioredoxin family. DsbA subfamily.</text>
</comment>
<keyword evidence="3" id="KW-0732">Signal</keyword>
<dbReference type="PANTHER" id="PTHR13887:SF14">
    <property type="entry name" value="DISULFIDE BOND FORMATION PROTEIN D"/>
    <property type="match status" value="1"/>
</dbReference>
<dbReference type="Pfam" id="PF13462">
    <property type="entry name" value="Thioredoxin_4"/>
    <property type="match status" value="1"/>
</dbReference>
<reference evidence="8 9" key="1">
    <citation type="submission" date="2019-06" db="EMBL/GenBank/DDBJ databases">
        <title>Paenimaribius caenipelagi gen. nov., sp. nov., isolated from a tidal flat.</title>
        <authorList>
            <person name="Yoon J.-H."/>
        </authorList>
    </citation>
    <scope>NUCLEOTIDE SEQUENCE [LARGE SCALE GENOMIC DNA]</scope>
    <source>
        <strain evidence="8 9">JBTF-M29</strain>
    </source>
</reference>
<keyword evidence="9" id="KW-1185">Reference proteome</keyword>
<feature type="domain" description="Thioredoxin" evidence="7">
    <location>
        <begin position="30"/>
        <end position="222"/>
    </location>
</feature>
<name>A0A547Q882_9RHOB</name>
<evidence type="ECO:0000313" key="8">
    <source>
        <dbReference type="EMBL" id="TRD22597.1"/>
    </source>
</evidence>
<dbReference type="InterPro" id="IPR036249">
    <property type="entry name" value="Thioredoxin-like_sf"/>
</dbReference>
<dbReference type="Gene3D" id="3.40.30.10">
    <property type="entry name" value="Glutaredoxin"/>
    <property type="match status" value="1"/>
</dbReference>
<evidence type="ECO:0000256" key="6">
    <source>
        <dbReference type="ARBA" id="ARBA00023284"/>
    </source>
</evidence>
<dbReference type="Proteomes" id="UP000318590">
    <property type="component" value="Unassembled WGS sequence"/>
</dbReference>
<protein>
    <submittedName>
        <fullName evidence="8">DsbA family protein</fullName>
    </submittedName>
</protein>
<evidence type="ECO:0000313" key="9">
    <source>
        <dbReference type="Proteomes" id="UP000318590"/>
    </source>
</evidence>
<dbReference type="InterPro" id="IPR012336">
    <property type="entry name" value="Thioredoxin-like_fold"/>
</dbReference>
<proteinExistence type="inferred from homology"/>
<evidence type="ECO:0000256" key="3">
    <source>
        <dbReference type="ARBA" id="ARBA00022729"/>
    </source>
</evidence>
<sequence>MKKLLFPALALAAVIGGGVWYSGQSGSPAIELPNVVPPAVAQESADAADIEIADFQMGNPEASVEVIEYASFTCPHCATFHDSVLPKLKADYIDTDKINFVYREVFFDRYGLWAAMVARCGGEEKYFGISDLLYDKQREWAQGEPAEIANNLRRIGKTAGLSDEALDACFGNAAQAEAMVAYSQENMEADKVTGTPSFVIDGKTYSNMSYEDLSEILDEKLEKADG</sequence>
<dbReference type="InterPro" id="IPR013766">
    <property type="entry name" value="Thioredoxin_domain"/>
</dbReference>
<dbReference type="OrthoDB" id="8478320at2"/>
<dbReference type="SUPFAM" id="SSF52833">
    <property type="entry name" value="Thioredoxin-like"/>
    <property type="match status" value="1"/>
</dbReference>
<dbReference type="PANTHER" id="PTHR13887">
    <property type="entry name" value="GLUTATHIONE S-TRANSFERASE KAPPA"/>
    <property type="match status" value="1"/>
</dbReference>
<keyword evidence="4" id="KW-0560">Oxidoreductase</keyword>
<comment type="caution">
    <text evidence="8">The sequence shown here is derived from an EMBL/GenBank/DDBJ whole genome shotgun (WGS) entry which is preliminary data.</text>
</comment>
<evidence type="ECO:0000259" key="7">
    <source>
        <dbReference type="PROSITE" id="PS51352"/>
    </source>
</evidence>
<accession>A0A547Q882</accession>
<evidence type="ECO:0000256" key="1">
    <source>
        <dbReference type="ARBA" id="ARBA00003565"/>
    </source>
</evidence>
<dbReference type="AlphaFoldDB" id="A0A547Q882"/>
<dbReference type="RefSeq" id="WP_142833541.1">
    <property type="nucleotide sequence ID" value="NZ_VFSV01000005.1"/>
</dbReference>
<dbReference type="EMBL" id="VFSV01000005">
    <property type="protein sequence ID" value="TRD22597.1"/>
    <property type="molecule type" value="Genomic_DNA"/>
</dbReference>
<dbReference type="PROSITE" id="PS51352">
    <property type="entry name" value="THIOREDOXIN_2"/>
    <property type="match status" value="1"/>
</dbReference>
<keyword evidence="6" id="KW-0676">Redox-active center</keyword>
<gene>
    <name evidence="8" type="ORF">FEV53_04060</name>
</gene>
<organism evidence="8 9">
    <name type="scientific">Palleronia caenipelagi</name>
    <dbReference type="NCBI Taxonomy" id="2489174"/>
    <lineage>
        <taxon>Bacteria</taxon>
        <taxon>Pseudomonadati</taxon>
        <taxon>Pseudomonadota</taxon>
        <taxon>Alphaproteobacteria</taxon>
        <taxon>Rhodobacterales</taxon>
        <taxon>Roseobacteraceae</taxon>
        <taxon>Palleronia</taxon>
    </lineage>
</organism>
<dbReference type="GO" id="GO:0016491">
    <property type="term" value="F:oxidoreductase activity"/>
    <property type="evidence" value="ECO:0007669"/>
    <property type="project" value="UniProtKB-KW"/>
</dbReference>
<comment type="function">
    <text evidence="1">May be required for disulfide bond formation in some proteins.</text>
</comment>
<evidence type="ECO:0000256" key="2">
    <source>
        <dbReference type="ARBA" id="ARBA00005791"/>
    </source>
</evidence>
<evidence type="ECO:0000256" key="4">
    <source>
        <dbReference type="ARBA" id="ARBA00023002"/>
    </source>
</evidence>
<evidence type="ECO:0000256" key="5">
    <source>
        <dbReference type="ARBA" id="ARBA00023157"/>
    </source>
</evidence>